<dbReference type="GO" id="GO:0003677">
    <property type="term" value="F:DNA binding"/>
    <property type="evidence" value="ECO:0007669"/>
    <property type="project" value="UniProtKB-KW"/>
</dbReference>
<dbReference type="InterPro" id="IPR050950">
    <property type="entry name" value="HTH-type_LysR_regulators"/>
</dbReference>
<feature type="domain" description="HTH lysR-type" evidence="5">
    <location>
        <begin position="65"/>
        <end position="122"/>
    </location>
</feature>
<dbReference type="InterPro" id="IPR036390">
    <property type="entry name" value="WH_DNA-bd_sf"/>
</dbReference>
<dbReference type="PANTHER" id="PTHR30419">
    <property type="entry name" value="HTH-TYPE TRANSCRIPTIONAL REGULATOR YBHD"/>
    <property type="match status" value="1"/>
</dbReference>
<evidence type="ECO:0000313" key="7">
    <source>
        <dbReference type="Proteomes" id="UP000321805"/>
    </source>
</evidence>
<dbReference type="KEGG" id="bsol:FSW04_02110"/>
<dbReference type="InterPro" id="IPR000847">
    <property type="entry name" value="LysR_HTH_N"/>
</dbReference>
<dbReference type="InterPro" id="IPR036388">
    <property type="entry name" value="WH-like_DNA-bd_sf"/>
</dbReference>
<dbReference type="Pfam" id="PF03466">
    <property type="entry name" value="LysR_substrate"/>
    <property type="match status" value="1"/>
</dbReference>
<dbReference type="SUPFAM" id="SSF53850">
    <property type="entry name" value="Periplasmic binding protein-like II"/>
    <property type="match status" value="1"/>
</dbReference>
<dbReference type="Proteomes" id="UP000321805">
    <property type="component" value="Chromosome"/>
</dbReference>
<evidence type="ECO:0000256" key="3">
    <source>
        <dbReference type="ARBA" id="ARBA00023125"/>
    </source>
</evidence>
<evidence type="ECO:0000259" key="5">
    <source>
        <dbReference type="PROSITE" id="PS50931"/>
    </source>
</evidence>
<dbReference type="Gene3D" id="1.10.10.10">
    <property type="entry name" value="Winged helix-like DNA-binding domain superfamily/Winged helix DNA-binding domain"/>
    <property type="match status" value="1"/>
</dbReference>
<dbReference type="EMBL" id="CP042430">
    <property type="protein sequence ID" value="QEC46490.1"/>
    <property type="molecule type" value="Genomic_DNA"/>
</dbReference>
<evidence type="ECO:0000256" key="4">
    <source>
        <dbReference type="ARBA" id="ARBA00023163"/>
    </source>
</evidence>
<dbReference type="AlphaFoldDB" id="A0A5B8U0M7"/>
<reference evidence="6 7" key="1">
    <citation type="journal article" date="2018" name="J. Microbiol.">
        <title>Baekduia soli gen. nov., sp. nov., a novel bacterium isolated from the soil of Baekdu Mountain and proposal of a novel family name, Baekduiaceae fam. nov.</title>
        <authorList>
            <person name="An D.S."/>
            <person name="Siddiqi M.Z."/>
            <person name="Kim K.H."/>
            <person name="Yu H.S."/>
            <person name="Im W.T."/>
        </authorList>
    </citation>
    <scope>NUCLEOTIDE SEQUENCE [LARGE SCALE GENOMIC DNA]</scope>
    <source>
        <strain evidence="6 7">BR7-21</strain>
    </source>
</reference>
<proteinExistence type="inferred from homology"/>
<dbReference type="SUPFAM" id="SSF46785">
    <property type="entry name" value="Winged helix' DNA-binding domain"/>
    <property type="match status" value="1"/>
</dbReference>
<protein>
    <submittedName>
        <fullName evidence="6">LysR family transcriptional regulator</fullName>
    </submittedName>
</protein>
<keyword evidence="3" id="KW-0238">DNA-binding</keyword>
<dbReference type="FunFam" id="1.10.10.10:FF:000001">
    <property type="entry name" value="LysR family transcriptional regulator"/>
    <property type="match status" value="1"/>
</dbReference>
<accession>A0A5B8U0M7</accession>
<dbReference type="GO" id="GO:0003700">
    <property type="term" value="F:DNA-binding transcription factor activity"/>
    <property type="evidence" value="ECO:0007669"/>
    <property type="project" value="InterPro"/>
</dbReference>
<dbReference type="GO" id="GO:0005829">
    <property type="term" value="C:cytosol"/>
    <property type="evidence" value="ECO:0007669"/>
    <property type="project" value="TreeGrafter"/>
</dbReference>
<keyword evidence="2" id="KW-0805">Transcription regulation</keyword>
<dbReference type="Gene3D" id="3.40.190.290">
    <property type="match status" value="1"/>
</dbReference>
<dbReference type="InterPro" id="IPR005119">
    <property type="entry name" value="LysR_subst-bd"/>
</dbReference>
<organism evidence="6 7">
    <name type="scientific">Baekduia soli</name>
    <dbReference type="NCBI Taxonomy" id="496014"/>
    <lineage>
        <taxon>Bacteria</taxon>
        <taxon>Bacillati</taxon>
        <taxon>Actinomycetota</taxon>
        <taxon>Thermoleophilia</taxon>
        <taxon>Solirubrobacterales</taxon>
        <taxon>Baekduiaceae</taxon>
        <taxon>Baekduia</taxon>
    </lineage>
</organism>
<gene>
    <name evidence="6" type="ORF">FSW04_02110</name>
</gene>
<dbReference type="PROSITE" id="PS50931">
    <property type="entry name" value="HTH_LYSR"/>
    <property type="match status" value="1"/>
</dbReference>
<name>A0A5B8U0M7_9ACTN</name>
<evidence type="ECO:0000256" key="1">
    <source>
        <dbReference type="ARBA" id="ARBA00009437"/>
    </source>
</evidence>
<dbReference type="Pfam" id="PF00126">
    <property type="entry name" value="HTH_1"/>
    <property type="match status" value="1"/>
</dbReference>
<keyword evidence="4" id="KW-0804">Transcription</keyword>
<comment type="similarity">
    <text evidence="1">Belongs to the LysR transcriptional regulatory family.</text>
</comment>
<dbReference type="OrthoDB" id="9808620at2"/>
<dbReference type="PRINTS" id="PR00039">
    <property type="entry name" value="HTHLYSR"/>
</dbReference>
<sequence>MVMDLGICCDLRRPWAVRGRRRRERHARCSAEAFRPVMGPCQPRSADQGFSVHYRPRMAAAARTPDLTELRSLVEAADSGTLGRAALRLHISQSALTKRLQGLEQLVGTELLERSQRGVALTPAGRRLYEHARPLLAGAAALDAVVAQLRRESAPVRLAASHSAIEAFVAAALQAADASQGGLSVELVAANSMVVRSMVAERRADLGVCASRPGATPNPGLKEVPLAADEVVCAVPRGHPWAARGTISRAEFLRTPVVARDPSSNARWTVEHALRRAGLAMPEILAEAPTPAIARQRALSLNVPVLLSRHVLGEFLVPLEVTGLRFVRTFELVMAADLGPDAAARMLIGLLEAAAERSGHDRSGSMDGVDDPASTA</sequence>
<evidence type="ECO:0000313" key="6">
    <source>
        <dbReference type="EMBL" id="QEC46490.1"/>
    </source>
</evidence>
<evidence type="ECO:0000256" key="2">
    <source>
        <dbReference type="ARBA" id="ARBA00023015"/>
    </source>
</evidence>
<keyword evidence="7" id="KW-1185">Reference proteome</keyword>